<evidence type="ECO:0000313" key="3">
    <source>
        <dbReference type="Proteomes" id="UP000823749"/>
    </source>
</evidence>
<evidence type="ECO:0000259" key="1">
    <source>
        <dbReference type="Pfam" id="PF03732"/>
    </source>
</evidence>
<sequence length="68" mass="8164">MNNIERVFDYGDVSEEKMKKFNEQFLPFNYMQNLYKNLHNLKQVGSVDEYTEAFHQLVARVDLNESED</sequence>
<dbReference type="Pfam" id="PF03732">
    <property type="entry name" value="Retrotrans_gag"/>
    <property type="match status" value="1"/>
</dbReference>
<dbReference type="EMBL" id="JACTNZ010000004">
    <property type="protein sequence ID" value="KAG5550840.1"/>
    <property type="molecule type" value="Genomic_DNA"/>
</dbReference>
<dbReference type="InterPro" id="IPR005162">
    <property type="entry name" value="Retrotrans_gag_dom"/>
</dbReference>
<organism evidence="2 3">
    <name type="scientific">Rhododendron griersonianum</name>
    <dbReference type="NCBI Taxonomy" id="479676"/>
    <lineage>
        <taxon>Eukaryota</taxon>
        <taxon>Viridiplantae</taxon>
        <taxon>Streptophyta</taxon>
        <taxon>Embryophyta</taxon>
        <taxon>Tracheophyta</taxon>
        <taxon>Spermatophyta</taxon>
        <taxon>Magnoliopsida</taxon>
        <taxon>eudicotyledons</taxon>
        <taxon>Gunneridae</taxon>
        <taxon>Pentapetalae</taxon>
        <taxon>asterids</taxon>
        <taxon>Ericales</taxon>
        <taxon>Ericaceae</taxon>
        <taxon>Ericoideae</taxon>
        <taxon>Rhodoreae</taxon>
        <taxon>Rhododendron</taxon>
    </lineage>
</organism>
<name>A0AAV6KEA0_9ERIC</name>
<reference evidence="2" key="1">
    <citation type="submission" date="2020-08" db="EMBL/GenBank/DDBJ databases">
        <title>Plant Genome Project.</title>
        <authorList>
            <person name="Zhang R.-G."/>
        </authorList>
    </citation>
    <scope>NUCLEOTIDE SEQUENCE</scope>
    <source>
        <strain evidence="2">WSP0</strain>
        <tissue evidence="2">Leaf</tissue>
    </source>
</reference>
<feature type="domain" description="Retrotransposon gag" evidence="1">
    <location>
        <begin position="18"/>
        <end position="62"/>
    </location>
</feature>
<protein>
    <recommendedName>
        <fullName evidence="1">Retrotransposon gag domain-containing protein</fullName>
    </recommendedName>
</protein>
<accession>A0AAV6KEA0</accession>
<comment type="caution">
    <text evidence="2">The sequence shown here is derived from an EMBL/GenBank/DDBJ whole genome shotgun (WGS) entry which is preliminary data.</text>
</comment>
<gene>
    <name evidence="2" type="ORF">RHGRI_009322</name>
</gene>
<keyword evidence="3" id="KW-1185">Reference proteome</keyword>
<evidence type="ECO:0000313" key="2">
    <source>
        <dbReference type="EMBL" id="KAG5550840.1"/>
    </source>
</evidence>
<dbReference type="AlphaFoldDB" id="A0AAV6KEA0"/>
<dbReference type="Proteomes" id="UP000823749">
    <property type="component" value="Chromosome 4"/>
</dbReference>
<proteinExistence type="predicted"/>